<organism evidence="6 7">
    <name type="scientific">Cyanidium caldarium</name>
    <name type="common">Red alga</name>
    <dbReference type="NCBI Taxonomy" id="2771"/>
    <lineage>
        <taxon>Eukaryota</taxon>
        <taxon>Rhodophyta</taxon>
        <taxon>Bangiophyceae</taxon>
        <taxon>Cyanidiales</taxon>
        <taxon>Cyanidiaceae</taxon>
        <taxon>Cyanidium</taxon>
    </lineage>
</organism>
<dbReference type="AlphaFoldDB" id="A0AAV9IR25"/>
<sequence>MDGPESESDLPIVWIDCEMTGLNPQRDVLLEIAVLVTWGHSLDVAHDALDLVMHQPNHLLEQMKPVCRDMHTRSGLIDRVRQSNCTVADAEREVLTYLTQRGVSSGTAPMGGNSVHVDRVFLARYMPALSAFLHYRLVDVSTVKELCRRWYPQVYAAAPRKRGRHRALDDIAESIAELAYYRNTIFRNADIGHAGVGSPQPLQ</sequence>
<comment type="similarity">
    <text evidence="1">Belongs to the oligoribonuclease family.</text>
</comment>
<dbReference type="PANTHER" id="PTHR11046">
    <property type="entry name" value="OLIGORIBONUCLEASE, MITOCHONDRIAL"/>
    <property type="match status" value="1"/>
</dbReference>
<dbReference type="InterPro" id="IPR036397">
    <property type="entry name" value="RNaseH_sf"/>
</dbReference>
<dbReference type="GO" id="GO:0000175">
    <property type="term" value="F:3'-5'-RNA exonuclease activity"/>
    <property type="evidence" value="ECO:0007669"/>
    <property type="project" value="InterPro"/>
</dbReference>
<dbReference type="NCBIfam" id="NF003765">
    <property type="entry name" value="PRK05359.1"/>
    <property type="match status" value="1"/>
</dbReference>
<proteinExistence type="inferred from homology"/>
<gene>
    <name evidence="6" type="ORF">CDCA_CDCA02G0551</name>
</gene>
<dbReference type="EMBL" id="JANCYW010000002">
    <property type="protein sequence ID" value="KAK4534526.1"/>
    <property type="molecule type" value="Genomic_DNA"/>
</dbReference>
<dbReference type="Gene3D" id="3.30.420.10">
    <property type="entry name" value="Ribonuclease H-like superfamily/Ribonuclease H"/>
    <property type="match status" value="1"/>
</dbReference>
<keyword evidence="3" id="KW-0378">Hydrolase</keyword>
<dbReference type="SUPFAM" id="SSF53098">
    <property type="entry name" value="Ribonuclease H-like"/>
    <property type="match status" value="1"/>
</dbReference>
<reference evidence="6 7" key="1">
    <citation type="submission" date="2022-07" db="EMBL/GenBank/DDBJ databases">
        <title>Genome-wide signatures of adaptation to extreme environments.</title>
        <authorList>
            <person name="Cho C.H."/>
            <person name="Yoon H.S."/>
        </authorList>
    </citation>
    <scope>NUCLEOTIDE SEQUENCE [LARGE SCALE GENOMIC DNA]</scope>
    <source>
        <strain evidence="6 7">DBV 063 E5</strain>
    </source>
</reference>
<evidence type="ECO:0000256" key="4">
    <source>
        <dbReference type="ARBA" id="ARBA00022839"/>
    </source>
</evidence>
<dbReference type="PANTHER" id="PTHR11046:SF0">
    <property type="entry name" value="OLIGORIBONUCLEASE, MITOCHONDRIAL"/>
    <property type="match status" value="1"/>
</dbReference>
<evidence type="ECO:0000256" key="1">
    <source>
        <dbReference type="ARBA" id="ARBA00009921"/>
    </source>
</evidence>
<dbReference type="InterPro" id="IPR012337">
    <property type="entry name" value="RNaseH-like_sf"/>
</dbReference>
<dbReference type="InterPro" id="IPR013520">
    <property type="entry name" value="Ribonucl_H"/>
</dbReference>
<evidence type="ECO:0000256" key="3">
    <source>
        <dbReference type="ARBA" id="ARBA00022801"/>
    </source>
</evidence>
<protein>
    <recommendedName>
        <fullName evidence="5">Exonuclease domain-containing protein</fullName>
    </recommendedName>
</protein>
<keyword evidence="7" id="KW-1185">Reference proteome</keyword>
<dbReference type="InterPro" id="IPR022894">
    <property type="entry name" value="Oligoribonuclease"/>
</dbReference>
<comment type="caution">
    <text evidence="6">The sequence shown here is derived from an EMBL/GenBank/DDBJ whole genome shotgun (WGS) entry which is preliminary data.</text>
</comment>
<dbReference type="SMART" id="SM00479">
    <property type="entry name" value="EXOIII"/>
    <property type="match status" value="1"/>
</dbReference>
<evidence type="ECO:0000313" key="7">
    <source>
        <dbReference type="Proteomes" id="UP001301350"/>
    </source>
</evidence>
<dbReference type="Proteomes" id="UP001301350">
    <property type="component" value="Unassembled WGS sequence"/>
</dbReference>
<name>A0AAV9IR25_CYACA</name>
<keyword evidence="4" id="KW-0269">Exonuclease</keyword>
<evidence type="ECO:0000259" key="5">
    <source>
        <dbReference type="SMART" id="SM00479"/>
    </source>
</evidence>
<accession>A0AAV9IR25</accession>
<evidence type="ECO:0000256" key="2">
    <source>
        <dbReference type="ARBA" id="ARBA00022722"/>
    </source>
</evidence>
<feature type="domain" description="Exonuclease" evidence="5">
    <location>
        <begin position="11"/>
        <end position="187"/>
    </location>
</feature>
<keyword evidence="2" id="KW-0540">Nuclease</keyword>
<dbReference type="GO" id="GO:0003676">
    <property type="term" value="F:nucleic acid binding"/>
    <property type="evidence" value="ECO:0007669"/>
    <property type="project" value="InterPro"/>
</dbReference>
<dbReference type="FunFam" id="3.30.420.10:FF:000003">
    <property type="entry name" value="Oligoribonuclease"/>
    <property type="match status" value="1"/>
</dbReference>
<dbReference type="CDD" id="cd06135">
    <property type="entry name" value="Orn"/>
    <property type="match status" value="1"/>
</dbReference>
<evidence type="ECO:0000313" key="6">
    <source>
        <dbReference type="EMBL" id="KAK4534526.1"/>
    </source>
</evidence>
<dbReference type="Pfam" id="PF00929">
    <property type="entry name" value="RNase_T"/>
    <property type="match status" value="1"/>
</dbReference>